<evidence type="ECO:0000313" key="5">
    <source>
        <dbReference type="EMBL" id="NMO76850.1"/>
    </source>
</evidence>
<sequence>MDKNLLKQLMELTEEEKSIVQQKQGVIKDIYTSQSNFIIESEKFLRKDKMITVRKHTRFIDFPKHKHNYIEINYVVNGGLKQKVGNDQISLKKGELLFLNQHMEHEIQACDREDIVVNFIIQPPFFQFIFQYLHEENKLTDFLINSLFNHTESGQYLYYKVSDVTEIQDIIGKLLKEEANNSLLSESTMKLYMGLLIIELIKNTDKIQQNEGVLQNQYLVIEALTYIEENYKNGTLNELAEQLHQSVSSLSKNIKKATGYTFKELLQEKRLSKSKNLLETTDLSIKWIIEEVGYDNISYFYRIFKEKYGMTPKAFRSKRLGQKYSN</sequence>
<gene>
    <name evidence="5" type="ORF">HHU08_07580</name>
</gene>
<dbReference type="PROSITE" id="PS00041">
    <property type="entry name" value="HTH_ARAC_FAMILY_1"/>
    <property type="match status" value="1"/>
</dbReference>
<dbReference type="PROSITE" id="PS01124">
    <property type="entry name" value="HTH_ARAC_FAMILY_2"/>
    <property type="match status" value="1"/>
</dbReference>
<evidence type="ECO:0000256" key="3">
    <source>
        <dbReference type="ARBA" id="ARBA00023163"/>
    </source>
</evidence>
<accession>A0A7Y0PLL6</accession>
<protein>
    <submittedName>
        <fullName evidence="5">AraC family transcriptional regulator</fullName>
    </submittedName>
</protein>
<dbReference type="Gene3D" id="2.60.120.10">
    <property type="entry name" value="Jelly Rolls"/>
    <property type="match status" value="1"/>
</dbReference>
<feature type="domain" description="HTH araC/xylS-type" evidence="4">
    <location>
        <begin position="221"/>
        <end position="318"/>
    </location>
</feature>
<dbReference type="AlphaFoldDB" id="A0A7Y0PLL6"/>
<dbReference type="InterPro" id="IPR018060">
    <property type="entry name" value="HTH_AraC"/>
</dbReference>
<keyword evidence="1" id="KW-0805">Transcription regulation</keyword>
<evidence type="ECO:0000313" key="6">
    <source>
        <dbReference type="Proteomes" id="UP000588491"/>
    </source>
</evidence>
<keyword evidence="6" id="KW-1185">Reference proteome</keyword>
<dbReference type="RefSeq" id="WP_169188161.1">
    <property type="nucleotide sequence ID" value="NZ_JABBPK010000001.1"/>
</dbReference>
<evidence type="ECO:0000256" key="1">
    <source>
        <dbReference type="ARBA" id="ARBA00023015"/>
    </source>
</evidence>
<dbReference type="PANTHER" id="PTHR43280:SF28">
    <property type="entry name" value="HTH-TYPE TRANSCRIPTIONAL ACTIVATOR RHAS"/>
    <property type="match status" value="1"/>
</dbReference>
<name>A0A7Y0PLL6_9BACI</name>
<organism evidence="5 6">
    <name type="scientific">Niallia alba</name>
    <dbReference type="NCBI Taxonomy" id="2729105"/>
    <lineage>
        <taxon>Bacteria</taxon>
        <taxon>Bacillati</taxon>
        <taxon>Bacillota</taxon>
        <taxon>Bacilli</taxon>
        <taxon>Bacillales</taxon>
        <taxon>Bacillaceae</taxon>
        <taxon>Niallia</taxon>
    </lineage>
</organism>
<dbReference type="Pfam" id="PF12833">
    <property type="entry name" value="HTH_18"/>
    <property type="match status" value="1"/>
</dbReference>
<evidence type="ECO:0000259" key="4">
    <source>
        <dbReference type="PROSITE" id="PS01124"/>
    </source>
</evidence>
<dbReference type="InterPro" id="IPR003313">
    <property type="entry name" value="AraC-bd"/>
</dbReference>
<keyword evidence="2" id="KW-0238">DNA-binding</keyword>
<dbReference type="InterPro" id="IPR018062">
    <property type="entry name" value="HTH_AraC-typ_CS"/>
</dbReference>
<keyword evidence="3" id="KW-0804">Transcription</keyword>
<dbReference type="Proteomes" id="UP000588491">
    <property type="component" value="Unassembled WGS sequence"/>
</dbReference>
<dbReference type="InterPro" id="IPR011051">
    <property type="entry name" value="RmlC_Cupin_sf"/>
</dbReference>
<comment type="caution">
    <text evidence="5">The sequence shown here is derived from an EMBL/GenBank/DDBJ whole genome shotgun (WGS) entry which is preliminary data.</text>
</comment>
<dbReference type="PANTHER" id="PTHR43280">
    <property type="entry name" value="ARAC-FAMILY TRANSCRIPTIONAL REGULATOR"/>
    <property type="match status" value="1"/>
</dbReference>
<dbReference type="SUPFAM" id="SSF51182">
    <property type="entry name" value="RmlC-like cupins"/>
    <property type="match status" value="1"/>
</dbReference>
<evidence type="ECO:0000256" key="2">
    <source>
        <dbReference type="ARBA" id="ARBA00023125"/>
    </source>
</evidence>
<dbReference type="EMBL" id="JABBPK010000001">
    <property type="protein sequence ID" value="NMO76850.1"/>
    <property type="molecule type" value="Genomic_DNA"/>
</dbReference>
<dbReference type="InterPro" id="IPR020449">
    <property type="entry name" value="Tscrpt_reg_AraC-type_HTH"/>
</dbReference>
<dbReference type="GO" id="GO:0003700">
    <property type="term" value="F:DNA-binding transcription factor activity"/>
    <property type="evidence" value="ECO:0007669"/>
    <property type="project" value="InterPro"/>
</dbReference>
<reference evidence="5 6" key="1">
    <citation type="submission" date="2020-04" db="EMBL/GenBank/DDBJ databases">
        <title>Bacillus sp. UniB3 isolated from commercial digestive syrup.</title>
        <authorList>
            <person name="Thorat V."/>
            <person name="Kirdat K."/>
            <person name="Tiwarekar B."/>
            <person name="Yadav A."/>
        </authorList>
    </citation>
    <scope>NUCLEOTIDE SEQUENCE [LARGE SCALE GENOMIC DNA]</scope>
    <source>
        <strain evidence="5 6">UniB3</strain>
    </source>
</reference>
<dbReference type="CDD" id="cd06996">
    <property type="entry name" value="cupin_Lmo2851-like_N"/>
    <property type="match status" value="1"/>
</dbReference>
<dbReference type="SMART" id="SM00342">
    <property type="entry name" value="HTH_ARAC"/>
    <property type="match status" value="1"/>
</dbReference>
<proteinExistence type="predicted"/>
<dbReference type="Pfam" id="PF02311">
    <property type="entry name" value="AraC_binding"/>
    <property type="match status" value="1"/>
</dbReference>
<dbReference type="PRINTS" id="PR00032">
    <property type="entry name" value="HTHARAC"/>
</dbReference>
<dbReference type="GO" id="GO:0043565">
    <property type="term" value="F:sequence-specific DNA binding"/>
    <property type="evidence" value="ECO:0007669"/>
    <property type="project" value="InterPro"/>
</dbReference>
<dbReference type="InterPro" id="IPR009057">
    <property type="entry name" value="Homeodomain-like_sf"/>
</dbReference>
<dbReference type="Gene3D" id="1.10.10.60">
    <property type="entry name" value="Homeodomain-like"/>
    <property type="match status" value="2"/>
</dbReference>
<dbReference type="InterPro" id="IPR014710">
    <property type="entry name" value="RmlC-like_jellyroll"/>
</dbReference>
<dbReference type="SUPFAM" id="SSF46689">
    <property type="entry name" value="Homeodomain-like"/>
    <property type="match status" value="1"/>
</dbReference>